<name>A0A6L9XYS7_9MICO</name>
<dbReference type="Proteomes" id="UP000474967">
    <property type="component" value="Unassembled WGS sequence"/>
</dbReference>
<evidence type="ECO:0000313" key="2">
    <source>
        <dbReference type="Proteomes" id="UP000474967"/>
    </source>
</evidence>
<keyword evidence="2" id="KW-1185">Reference proteome</keyword>
<sequence>MSPTPAPAAIEAVLSEMDAVLMPLPASDGIAVFLDIYRQVTALVAQRLTDGTFQDPAFTEALDVVFADIFLDVPRAIAAGQPVATAWQPLVDARAAPRFPLQFALAGMNAHINHDLALAVVDTCRQRNRDPQSGSIHGDFDRINGLLAQLVGPIRAEFLDKTVVQYGAPLAPLANILTSFSMDRARDAAWAAAVTLWTVRDVPFVPEATEQALANTVNLVSRQLLTPFPIPPV</sequence>
<dbReference type="RefSeq" id="WP_163289975.1">
    <property type="nucleotide sequence ID" value="NZ_JAAGWY010000002.1"/>
</dbReference>
<dbReference type="AlphaFoldDB" id="A0A6L9XYS7"/>
<dbReference type="EMBL" id="JAAGWY010000002">
    <property type="protein sequence ID" value="NEN06570.1"/>
    <property type="molecule type" value="Genomic_DNA"/>
</dbReference>
<accession>A0A6L9XYS7</accession>
<protein>
    <submittedName>
        <fullName evidence="1">Uncharacterized protein</fullName>
    </submittedName>
</protein>
<evidence type="ECO:0000313" key="1">
    <source>
        <dbReference type="EMBL" id="NEN06570.1"/>
    </source>
</evidence>
<gene>
    <name evidence="1" type="ORF">G3T36_11900</name>
</gene>
<proteinExistence type="predicted"/>
<organism evidence="1 2">
    <name type="scientific">Leifsonia tongyongensis</name>
    <dbReference type="NCBI Taxonomy" id="1268043"/>
    <lineage>
        <taxon>Bacteria</taxon>
        <taxon>Bacillati</taxon>
        <taxon>Actinomycetota</taxon>
        <taxon>Actinomycetes</taxon>
        <taxon>Micrococcales</taxon>
        <taxon>Microbacteriaceae</taxon>
        <taxon>Leifsonia</taxon>
    </lineage>
</organism>
<reference evidence="1 2" key="1">
    <citation type="journal article" date="2014" name="J. Microbiol.">
        <title>Diaminobutyricibacter tongyongensis gen. nov., sp. nov. and Homoserinibacter gongjuensis gen. nov., sp. nov. belong to the family Microbacteriaceae.</title>
        <authorList>
            <person name="Kim S.J."/>
            <person name="Ahn J.H."/>
            <person name="Weon H.Y."/>
            <person name="Hamada M."/>
            <person name="Suzuki K."/>
            <person name="Kwon S.W."/>
        </authorList>
    </citation>
    <scope>NUCLEOTIDE SEQUENCE [LARGE SCALE GENOMIC DNA]</scope>
    <source>
        <strain evidence="1 2">NBRC 108724</strain>
    </source>
</reference>
<comment type="caution">
    <text evidence="1">The sequence shown here is derived from an EMBL/GenBank/DDBJ whole genome shotgun (WGS) entry which is preliminary data.</text>
</comment>
<dbReference type="InterPro" id="IPR046037">
    <property type="entry name" value="DUF5995"/>
</dbReference>
<dbReference type="Pfam" id="PF19458">
    <property type="entry name" value="DUF5995"/>
    <property type="match status" value="1"/>
</dbReference>